<dbReference type="EMBL" id="BPLR01018420">
    <property type="protein sequence ID" value="GIY99416.1"/>
    <property type="molecule type" value="Genomic_DNA"/>
</dbReference>
<evidence type="ECO:0000256" key="1">
    <source>
        <dbReference type="SAM" id="MobiDB-lite"/>
    </source>
</evidence>
<proteinExistence type="predicted"/>
<evidence type="ECO:0000313" key="3">
    <source>
        <dbReference type="Proteomes" id="UP001054945"/>
    </source>
</evidence>
<dbReference type="Proteomes" id="UP001054945">
    <property type="component" value="Unassembled WGS sequence"/>
</dbReference>
<reference evidence="2 3" key="1">
    <citation type="submission" date="2021-06" db="EMBL/GenBank/DDBJ databases">
        <title>Caerostris extrusa draft genome.</title>
        <authorList>
            <person name="Kono N."/>
            <person name="Arakawa K."/>
        </authorList>
    </citation>
    <scope>NUCLEOTIDE SEQUENCE [LARGE SCALE GENOMIC DNA]</scope>
</reference>
<feature type="region of interest" description="Disordered" evidence="1">
    <location>
        <begin position="1"/>
        <end position="43"/>
    </location>
</feature>
<protein>
    <submittedName>
        <fullName evidence="2">Uncharacterized protein</fullName>
    </submittedName>
</protein>
<sequence length="88" mass="10116">MKRRNPSAHTDFWKANRCRPVSEGKHRNLNADRKSTSQNQGKESRSVILNLFLPGKRELTAPRNQFMGSINIAKLERDFIGPILAERL</sequence>
<dbReference type="AlphaFoldDB" id="A0AAV4XWG9"/>
<gene>
    <name evidence="2" type="ORF">CEXT_211171</name>
</gene>
<accession>A0AAV4XWG9</accession>
<organism evidence="2 3">
    <name type="scientific">Caerostris extrusa</name>
    <name type="common">Bark spider</name>
    <name type="synonym">Caerostris bankana</name>
    <dbReference type="NCBI Taxonomy" id="172846"/>
    <lineage>
        <taxon>Eukaryota</taxon>
        <taxon>Metazoa</taxon>
        <taxon>Ecdysozoa</taxon>
        <taxon>Arthropoda</taxon>
        <taxon>Chelicerata</taxon>
        <taxon>Arachnida</taxon>
        <taxon>Araneae</taxon>
        <taxon>Araneomorphae</taxon>
        <taxon>Entelegynae</taxon>
        <taxon>Araneoidea</taxon>
        <taxon>Araneidae</taxon>
        <taxon>Caerostris</taxon>
    </lineage>
</organism>
<keyword evidence="3" id="KW-1185">Reference proteome</keyword>
<feature type="compositionally biased region" description="Basic and acidic residues" evidence="1">
    <location>
        <begin position="20"/>
        <end position="35"/>
    </location>
</feature>
<comment type="caution">
    <text evidence="2">The sequence shown here is derived from an EMBL/GenBank/DDBJ whole genome shotgun (WGS) entry which is preliminary data.</text>
</comment>
<evidence type="ECO:0000313" key="2">
    <source>
        <dbReference type="EMBL" id="GIY99416.1"/>
    </source>
</evidence>
<name>A0AAV4XWG9_CAEEX</name>